<dbReference type="PANTHER" id="PTHR43157:SF31">
    <property type="entry name" value="PHOSPHATIDYLINOSITOL-GLYCAN BIOSYNTHESIS CLASS F PROTEIN"/>
    <property type="match status" value="1"/>
</dbReference>
<dbReference type="PANTHER" id="PTHR43157">
    <property type="entry name" value="PHOSPHATIDYLINOSITOL-GLYCAN BIOSYNTHESIS CLASS F PROTEIN-RELATED"/>
    <property type="match status" value="1"/>
</dbReference>
<dbReference type="EMBL" id="BAABHJ010000005">
    <property type="protein sequence ID" value="GAA4604847.1"/>
    <property type="molecule type" value="Genomic_DNA"/>
</dbReference>
<evidence type="ECO:0000256" key="1">
    <source>
        <dbReference type="ARBA" id="ARBA00023002"/>
    </source>
</evidence>
<dbReference type="PRINTS" id="PR00081">
    <property type="entry name" value="GDHRDH"/>
</dbReference>
<dbReference type="InterPro" id="IPR036291">
    <property type="entry name" value="NAD(P)-bd_dom_sf"/>
</dbReference>
<organism evidence="3 4">
    <name type="scientific">Actinoallomurus liliacearum</name>
    <dbReference type="NCBI Taxonomy" id="1080073"/>
    <lineage>
        <taxon>Bacteria</taxon>
        <taxon>Bacillati</taxon>
        <taxon>Actinomycetota</taxon>
        <taxon>Actinomycetes</taxon>
        <taxon>Streptosporangiales</taxon>
        <taxon>Thermomonosporaceae</taxon>
        <taxon>Actinoallomurus</taxon>
    </lineage>
</organism>
<evidence type="ECO:0000313" key="4">
    <source>
        <dbReference type="Proteomes" id="UP001500212"/>
    </source>
</evidence>
<dbReference type="Proteomes" id="UP001500212">
    <property type="component" value="Unassembled WGS sequence"/>
</dbReference>
<dbReference type="RefSeq" id="WP_345350894.1">
    <property type="nucleotide sequence ID" value="NZ_BAABHJ010000005.1"/>
</dbReference>
<comment type="caution">
    <text evidence="3">The sequence shown here is derived from an EMBL/GenBank/DDBJ whole genome shotgun (WGS) entry which is preliminary data.</text>
</comment>
<sequence>MTTHEPHDQTILITGATDGLGRALAHRLAAQGATLILHGRNPAKGKALLTELHDRTGNDRLTFEQADFASIDQIRALADRLAGRDRLDVLVNNAGIGVETAPQRSADGLELTFQVDYLATYMLSCLLTPLLARTAATRSTTTHPAPARIVNVSSAGQSPLDFDDVLLERHWDGVQAYCQAKLAQIMLTFDHAELLRDHGVTVNALHPASYMPTKIVTHLFTVQSTLEEGVTNTARLVTDPTVAEVTGAYFNRARPARAHHQAYDAAARTRLQELSRHLTGVPFPTAPLQAV</sequence>
<evidence type="ECO:0000256" key="2">
    <source>
        <dbReference type="RuleBase" id="RU000363"/>
    </source>
</evidence>
<reference evidence="4" key="1">
    <citation type="journal article" date="2019" name="Int. J. Syst. Evol. Microbiol.">
        <title>The Global Catalogue of Microorganisms (GCM) 10K type strain sequencing project: providing services to taxonomists for standard genome sequencing and annotation.</title>
        <authorList>
            <consortium name="The Broad Institute Genomics Platform"/>
            <consortium name="The Broad Institute Genome Sequencing Center for Infectious Disease"/>
            <person name="Wu L."/>
            <person name="Ma J."/>
        </authorList>
    </citation>
    <scope>NUCLEOTIDE SEQUENCE [LARGE SCALE GENOMIC DNA]</scope>
    <source>
        <strain evidence="4">JCM 17938</strain>
    </source>
</reference>
<dbReference type="Pfam" id="PF00106">
    <property type="entry name" value="adh_short"/>
    <property type="match status" value="1"/>
</dbReference>
<evidence type="ECO:0000313" key="3">
    <source>
        <dbReference type="EMBL" id="GAA4604847.1"/>
    </source>
</evidence>
<keyword evidence="1" id="KW-0560">Oxidoreductase</keyword>
<dbReference type="InterPro" id="IPR002347">
    <property type="entry name" value="SDR_fam"/>
</dbReference>
<dbReference type="SUPFAM" id="SSF51735">
    <property type="entry name" value="NAD(P)-binding Rossmann-fold domains"/>
    <property type="match status" value="1"/>
</dbReference>
<name>A0ABP8TD08_9ACTN</name>
<accession>A0ABP8TD08</accession>
<keyword evidence="4" id="KW-1185">Reference proteome</keyword>
<comment type="similarity">
    <text evidence="2">Belongs to the short-chain dehydrogenases/reductases (SDR) family.</text>
</comment>
<protein>
    <submittedName>
        <fullName evidence="3">SDR family oxidoreductase</fullName>
    </submittedName>
</protein>
<dbReference type="Gene3D" id="3.40.50.720">
    <property type="entry name" value="NAD(P)-binding Rossmann-like Domain"/>
    <property type="match status" value="1"/>
</dbReference>
<proteinExistence type="inferred from homology"/>
<dbReference type="PRINTS" id="PR00080">
    <property type="entry name" value="SDRFAMILY"/>
</dbReference>
<gene>
    <name evidence="3" type="ORF">GCM10023195_16640</name>
</gene>